<name>A0A834NLV5_VESPE</name>
<reference evidence="2" key="1">
    <citation type="journal article" date="2020" name="G3 (Bethesda)">
        <title>High-Quality Assemblies for Three Invasive Social Wasps from the &lt;i&gt;Vespula&lt;/i&gt; Genus.</title>
        <authorList>
            <person name="Harrop T.W.R."/>
            <person name="Guhlin J."/>
            <person name="McLaughlin G.M."/>
            <person name="Permina E."/>
            <person name="Stockwell P."/>
            <person name="Gilligan J."/>
            <person name="Le Lec M.F."/>
            <person name="Gruber M.A.M."/>
            <person name="Quinn O."/>
            <person name="Lovegrove M."/>
            <person name="Duncan E.J."/>
            <person name="Remnant E.J."/>
            <person name="Van Eeckhoven J."/>
            <person name="Graham B."/>
            <person name="Knapp R.A."/>
            <person name="Langford K.W."/>
            <person name="Kronenberg Z."/>
            <person name="Press M.O."/>
            <person name="Eacker S.M."/>
            <person name="Wilson-Rankin E.E."/>
            <person name="Purcell J."/>
            <person name="Lester P.J."/>
            <person name="Dearden P.K."/>
        </authorList>
    </citation>
    <scope>NUCLEOTIDE SEQUENCE</scope>
    <source>
        <strain evidence="2">Volc-1</strain>
    </source>
</reference>
<dbReference type="Proteomes" id="UP000600918">
    <property type="component" value="Unassembled WGS sequence"/>
</dbReference>
<protein>
    <submittedName>
        <fullName evidence="2">Uncharacterized protein</fullName>
    </submittedName>
</protein>
<sequence length="103" mass="11218">MGIRSFTKKGYATIPPPLPLPPSPLLPLPASTPSPPPHHHHHHHHHHPRLRRPHRRTMENSPFPAGALLSIGCTQCIKPVGSPSFFLFEVAGQVSVSELSSLG</sequence>
<feature type="compositionally biased region" description="Pro residues" evidence="1">
    <location>
        <begin position="14"/>
        <end position="36"/>
    </location>
</feature>
<dbReference type="AlphaFoldDB" id="A0A834NLV5"/>
<gene>
    <name evidence="2" type="ORF">H0235_012789</name>
</gene>
<evidence type="ECO:0000313" key="2">
    <source>
        <dbReference type="EMBL" id="KAF7412938.1"/>
    </source>
</evidence>
<keyword evidence="3" id="KW-1185">Reference proteome</keyword>
<proteinExistence type="predicted"/>
<dbReference type="EMBL" id="JACSDY010000012">
    <property type="protein sequence ID" value="KAF7412938.1"/>
    <property type="molecule type" value="Genomic_DNA"/>
</dbReference>
<evidence type="ECO:0000256" key="1">
    <source>
        <dbReference type="SAM" id="MobiDB-lite"/>
    </source>
</evidence>
<organism evidence="2 3">
    <name type="scientific">Vespula pensylvanica</name>
    <name type="common">Western yellow jacket</name>
    <name type="synonym">Wasp</name>
    <dbReference type="NCBI Taxonomy" id="30213"/>
    <lineage>
        <taxon>Eukaryota</taxon>
        <taxon>Metazoa</taxon>
        <taxon>Ecdysozoa</taxon>
        <taxon>Arthropoda</taxon>
        <taxon>Hexapoda</taxon>
        <taxon>Insecta</taxon>
        <taxon>Pterygota</taxon>
        <taxon>Neoptera</taxon>
        <taxon>Endopterygota</taxon>
        <taxon>Hymenoptera</taxon>
        <taxon>Apocrita</taxon>
        <taxon>Aculeata</taxon>
        <taxon>Vespoidea</taxon>
        <taxon>Vespidae</taxon>
        <taxon>Vespinae</taxon>
        <taxon>Vespula</taxon>
    </lineage>
</organism>
<evidence type="ECO:0000313" key="3">
    <source>
        <dbReference type="Proteomes" id="UP000600918"/>
    </source>
</evidence>
<accession>A0A834NLV5</accession>
<feature type="region of interest" description="Disordered" evidence="1">
    <location>
        <begin position="1"/>
        <end position="61"/>
    </location>
</feature>
<comment type="caution">
    <text evidence="2">The sequence shown here is derived from an EMBL/GenBank/DDBJ whole genome shotgun (WGS) entry which is preliminary data.</text>
</comment>
<feature type="compositionally biased region" description="Basic residues" evidence="1">
    <location>
        <begin position="37"/>
        <end position="55"/>
    </location>
</feature>